<evidence type="ECO:0000259" key="1">
    <source>
        <dbReference type="PROSITE" id="PS50879"/>
    </source>
</evidence>
<protein>
    <recommendedName>
        <fullName evidence="1">RNase H type-1 domain-containing protein</fullName>
    </recommendedName>
</protein>
<comment type="caution">
    <text evidence="2">The sequence shown here is derived from an EMBL/GenBank/DDBJ whole genome shotgun (WGS) entry which is preliminary data.</text>
</comment>
<dbReference type="Proteomes" id="UP000283683">
    <property type="component" value="Unassembled WGS sequence"/>
</dbReference>
<dbReference type="AlphaFoldDB" id="A0A413DGT5"/>
<dbReference type="GO" id="GO:0004523">
    <property type="term" value="F:RNA-DNA hybrid ribonuclease activity"/>
    <property type="evidence" value="ECO:0007669"/>
    <property type="project" value="InterPro"/>
</dbReference>
<dbReference type="GO" id="GO:0003676">
    <property type="term" value="F:nucleic acid binding"/>
    <property type="evidence" value="ECO:0007669"/>
    <property type="project" value="InterPro"/>
</dbReference>
<dbReference type="Gene3D" id="3.30.420.10">
    <property type="entry name" value="Ribonuclease H-like superfamily/Ribonuclease H"/>
    <property type="match status" value="1"/>
</dbReference>
<reference evidence="2 3" key="1">
    <citation type="submission" date="2018-08" db="EMBL/GenBank/DDBJ databases">
        <title>A genome reference for cultivated species of the human gut microbiota.</title>
        <authorList>
            <person name="Zou Y."/>
            <person name="Xue W."/>
            <person name="Luo G."/>
        </authorList>
    </citation>
    <scope>NUCLEOTIDE SEQUENCE [LARGE SCALE GENOMIC DNA]</scope>
    <source>
        <strain evidence="2 3">AF06-19</strain>
    </source>
</reference>
<dbReference type="EMBL" id="QSAZ01000019">
    <property type="protein sequence ID" value="RGW85138.1"/>
    <property type="molecule type" value="Genomic_DNA"/>
</dbReference>
<dbReference type="InterPro" id="IPR002156">
    <property type="entry name" value="RNaseH_domain"/>
</dbReference>
<feature type="domain" description="RNase H type-1" evidence="1">
    <location>
        <begin position="2"/>
        <end position="166"/>
    </location>
</feature>
<organism evidence="2 3">
    <name type="scientific">Agathobacter rectalis</name>
    <dbReference type="NCBI Taxonomy" id="39491"/>
    <lineage>
        <taxon>Bacteria</taxon>
        <taxon>Bacillati</taxon>
        <taxon>Bacillota</taxon>
        <taxon>Clostridia</taxon>
        <taxon>Lachnospirales</taxon>
        <taxon>Lachnospiraceae</taxon>
        <taxon>Agathobacter</taxon>
    </lineage>
</organism>
<name>A0A413DGT5_9FIRM</name>
<proteinExistence type="predicted"/>
<dbReference type="InterPro" id="IPR012337">
    <property type="entry name" value="RNaseH-like_sf"/>
</dbReference>
<dbReference type="InterPro" id="IPR036397">
    <property type="entry name" value="RNaseH_sf"/>
</dbReference>
<evidence type="ECO:0000313" key="3">
    <source>
        <dbReference type="Proteomes" id="UP000283683"/>
    </source>
</evidence>
<sequence length="166" mass="19276">MDKLNVSIYIKSSFRGNPRGAGEAAAVIEFIDKQGKSHKRQQRTQIEADTKNALHLKICIAAMRVLLKPCDIKIYIDCEYMANACRLGWLDKWQQDGWKKANRKPPANVEEWKQFYMLMQIHTVTFEKYNDRYNTELEKIIGGENEVHGIESEDHKVHSADYSTKN</sequence>
<evidence type="ECO:0000313" key="2">
    <source>
        <dbReference type="EMBL" id="RGW85138.1"/>
    </source>
</evidence>
<dbReference type="PROSITE" id="PS50879">
    <property type="entry name" value="RNASE_H_1"/>
    <property type="match status" value="1"/>
</dbReference>
<accession>A0A413DGT5</accession>
<dbReference type="SUPFAM" id="SSF53098">
    <property type="entry name" value="Ribonuclease H-like"/>
    <property type="match status" value="1"/>
</dbReference>
<gene>
    <name evidence="2" type="ORF">DWV45_14520</name>
</gene>
<dbReference type="Pfam" id="PF00075">
    <property type="entry name" value="RNase_H"/>
    <property type="match status" value="1"/>
</dbReference>